<gene>
    <name evidence="3" type="primary">ybeD</name>
    <name evidence="3" type="ORF">OQ257_08350</name>
</gene>
<dbReference type="Proteomes" id="UP001142444">
    <property type="component" value="Unassembled WGS sequence"/>
</dbReference>
<evidence type="ECO:0000256" key="1">
    <source>
        <dbReference type="ARBA" id="ARBA00008460"/>
    </source>
</evidence>
<dbReference type="RefSeq" id="WP_005621036.1">
    <property type="nucleotide sequence ID" value="NZ_CBCRTM010000011.1"/>
</dbReference>
<dbReference type="Pfam" id="PF04359">
    <property type="entry name" value="DUF493"/>
    <property type="match status" value="1"/>
</dbReference>
<evidence type="ECO:0000256" key="2">
    <source>
        <dbReference type="HAMAP-Rule" id="MF_00659"/>
    </source>
</evidence>
<evidence type="ECO:0000313" key="3">
    <source>
        <dbReference type="EMBL" id="MDE8035172.1"/>
    </source>
</evidence>
<dbReference type="HAMAP" id="MF_00659">
    <property type="entry name" value="UPF0250"/>
    <property type="match status" value="1"/>
</dbReference>
<dbReference type="PANTHER" id="PTHR38036">
    <property type="entry name" value="UPF0250 PROTEIN YBED"/>
    <property type="match status" value="1"/>
</dbReference>
<sequence length="99" mass="11147">MTQSRTVNLQDLPQAKLKDLLEFPCSFTFKVVGTHREDLVDDVVAVTQIHAKGDYNPRQQRSSKGTYNSVSIDIIAEHIDQVETLYTELAKIAGVRMVL</sequence>
<organism evidence="3 4">
    <name type="scientific">Actinobacillus equuli subsp. equuli</name>
    <dbReference type="NCBI Taxonomy" id="202947"/>
    <lineage>
        <taxon>Bacteria</taxon>
        <taxon>Pseudomonadati</taxon>
        <taxon>Pseudomonadota</taxon>
        <taxon>Gammaproteobacteria</taxon>
        <taxon>Pasteurellales</taxon>
        <taxon>Pasteurellaceae</taxon>
        <taxon>Actinobacillus</taxon>
    </lineage>
</organism>
<accession>A0A0A7MMP2</accession>
<comment type="caution">
    <text evidence="3">The sequence shown here is derived from an EMBL/GenBank/DDBJ whole genome shotgun (WGS) entry which is preliminary data.</text>
</comment>
<dbReference type="KEGG" id="aeu:ACEE_09800"/>
<dbReference type="InterPro" id="IPR027471">
    <property type="entry name" value="YbeD-like_sf"/>
</dbReference>
<dbReference type="InterPro" id="IPR007454">
    <property type="entry name" value="UPF0250_YbeD-like"/>
</dbReference>
<dbReference type="NCBIfam" id="NF003447">
    <property type="entry name" value="PRK04998.1"/>
    <property type="match status" value="1"/>
</dbReference>
<dbReference type="GeneID" id="92743807"/>
<keyword evidence="4" id="KW-1185">Reference proteome</keyword>
<dbReference type="AlphaFoldDB" id="A0A0A7MMP2"/>
<dbReference type="GO" id="GO:0005829">
    <property type="term" value="C:cytosol"/>
    <property type="evidence" value="ECO:0007669"/>
    <property type="project" value="TreeGrafter"/>
</dbReference>
<protein>
    <recommendedName>
        <fullName evidence="2">UPF0250 protein OQ257_08350</fullName>
    </recommendedName>
</protein>
<evidence type="ECO:0000313" key="4">
    <source>
        <dbReference type="Proteomes" id="UP001142444"/>
    </source>
</evidence>
<dbReference type="GeneID" id="34291294"/>
<comment type="similarity">
    <text evidence="1 2">Belongs to the UPF0250 family.</text>
</comment>
<dbReference type="EMBL" id="JAPHVQ010000007">
    <property type="protein sequence ID" value="MDE8035172.1"/>
    <property type="molecule type" value="Genomic_DNA"/>
</dbReference>
<dbReference type="SUPFAM" id="SSF117991">
    <property type="entry name" value="YbeD/HP0495-like"/>
    <property type="match status" value="1"/>
</dbReference>
<reference evidence="3" key="1">
    <citation type="submission" date="2022-11" db="EMBL/GenBank/DDBJ databases">
        <authorList>
            <person name="Kamali M."/>
            <person name="Peak L."/>
            <person name="Go Y.Y."/>
            <person name="Balasuriya U.B.R."/>
            <person name="Carossino M."/>
        </authorList>
    </citation>
    <scope>NUCLEOTIDE SEQUENCE</scope>
    <source>
        <strain evidence="3">4524</strain>
    </source>
</reference>
<dbReference type="Gene3D" id="3.30.70.260">
    <property type="match status" value="1"/>
</dbReference>
<reference evidence="3" key="2">
    <citation type="journal article" date="2023" name="Pathogens">
        <title>Pathological Features and Genomic Characterization of an Actinobacillus equuli subsp. equuli Bearing Unique Virulence-Associated Genes from an Adult Horse with Pleuropneumonia.</title>
        <authorList>
            <person name="Kamali M."/>
            <person name="Carossino M."/>
            <person name="Del Piero F."/>
            <person name="Peak L."/>
            <person name="Mitchell M.S."/>
            <person name="Willette J."/>
            <person name="Baker R."/>
            <person name="Li F."/>
            <person name="Kenez A."/>
            <person name="Balasuriya U.B.R."/>
            <person name="Go Y.Y."/>
        </authorList>
    </citation>
    <scope>NUCLEOTIDE SEQUENCE</scope>
    <source>
        <strain evidence="3">4524</strain>
    </source>
</reference>
<dbReference type="PANTHER" id="PTHR38036:SF1">
    <property type="entry name" value="UPF0250 PROTEIN YBED"/>
    <property type="match status" value="1"/>
</dbReference>
<name>A0A0A7MMP2_ACTEU</name>
<proteinExistence type="inferred from homology"/>